<dbReference type="EMBL" id="CP003280">
    <property type="protein sequence ID" value="AFL81775.1"/>
    <property type="molecule type" value="Genomic_DNA"/>
</dbReference>
<feature type="chain" id="PRO_5007673841" evidence="1">
    <location>
        <begin position="20"/>
        <end position="207"/>
    </location>
</feature>
<dbReference type="Proteomes" id="UP000006049">
    <property type="component" value="Chromosome"/>
</dbReference>
<accession>I3YXQ7</accession>
<dbReference type="KEGG" id="asl:Aeqsu_2302"/>
<sequence length="207" mass="24458">MKRLILVLTLIFGSLISQAQEKFELKADYDFPKENNDLQMNYFQGIEKLKFSLNENDKKSLNGKNYKLIIKEYQNGKLFNELVVLNTEKERLPKIDTTFQFSLITQNILNYEKIGFFFPRFLNKKIFDTKSEFKDGDFSLRKINITTDGLEFELHKPFQIALITPPNRDPSKGNLGYCEVSQGGIDIENWYEKYKIPQFFLIYMEIE</sequence>
<feature type="signal peptide" evidence="1">
    <location>
        <begin position="1"/>
        <end position="19"/>
    </location>
</feature>
<keyword evidence="5" id="KW-1185">Reference proteome</keyword>
<dbReference type="HOGENOM" id="CLU_1324150_0_0_10"/>
<dbReference type="RefSeq" id="WP_014783014.1">
    <property type="nucleotide sequence ID" value="NC_018013.1"/>
</dbReference>
<evidence type="ECO:0000313" key="4">
    <source>
        <dbReference type="EMBL" id="AFL81775.1"/>
    </source>
</evidence>
<protein>
    <submittedName>
        <fullName evidence="4">Uncharacterized protein</fullName>
    </submittedName>
</protein>
<organism evidence="4 5">
    <name type="scientific">Aequorivita sublithincola (strain DSM 14238 / LMG 21431 / ACAM 643 / 9-3)</name>
    <dbReference type="NCBI Taxonomy" id="746697"/>
    <lineage>
        <taxon>Bacteria</taxon>
        <taxon>Pseudomonadati</taxon>
        <taxon>Bacteroidota</taxon>
        <taxon>Flavobacteriia</taxon>
        <taxon>Flavobacteriales</taxon>
        <taxon>Flavobacteriaceae</taxon>
        <taxon>Aequorivita</taxon>
    </lineage>
</organism>
<evidence type="ECO:0000313" key="3">
    <source>
        <dbReference type="EMBL" id="AFL81771.1"/>
    </source>
</evidence>
<keyword evidence="1" id="KW-0732">Signal</keyword>
<reference evidence="4 5" key="1">
    <citation type="submission" date="2012-06" db="EMBL/GenBank/DDBJ databases">
        <title>The complete genome of Aequorivita sublithincola DSM 14238.</title>
        <authorList>
            <consortium name="US DOE Joint Genome Institute (JGI-PGF)"/>
            <person name="Lucas S."/>
            <person name="Copeland A."/>
            <person name="Lapidus A."/>
            <person name="Goodwin L."/>
            <person name="Pitluck S."/>
            <person name="Peters L."/>
            <person name="Munk A.C.C."/>
            <person name="Kyrpides N."/>
            <person name="Mavromatis K."/>
            <person name="Pagani I."/>
            <person name="Ivanova N."/>
            <person name="Ovchinnikova G."/>
            <person name="Zeytun A."/>
            <person name="Detter J.C."/>
            <person name="Han C."/>
            <person name="Land M."/>
            <person name="Hauser L."/>
            <person name="Markowitz V."/>
            <person name="Cheng J.-F."/>
            <person name="Hugenholtz P."/>
            <person name="Woyke T."/>
            <person name="Wu D."/>
            <person name="Tindall B."/>
            <person name="Faehnrich R."/>
            <person name="Brambilla E."/>
            <person name="Klenk H.-P."/>
            <person name="Eisen J.A."/>
        </authorList>
    </citation>
    <scope>NUCLEOTIDE SEQUENCE [LARGE SCALE GENOMIC DNA]</scope>
    <source>
        <strain evidence="4">DSM 14238</strain>
        <strain evidence="5">DSM 14238 / LMG 21431 / ACAM 643 / 9-3</strain>
    </source>
</reference>
<proteinExistence type="predicted"/>
<gene>
    <name evidence="2" type="ordered locus">Aeqsu_2302</name>
    <name evidence="3" type="ordered locus">Aeqsu_2311</name>
    <name evidence="4" type="ordered locus">Aeqsu_2315</name>
</gene>
<dbReference type="EMBL" id="CP003280">
    <property type="protein sequence ID" value="AFL81771.1"/>
    <property type="molecule type" value="Genomic_DNA"/>
</dbReference>
<dbReference type="AlphaFoldDB" id="I3YXQ7"/>
<dbReference type="eggNOG" id="ENOG502ZC8N">
    <property type="taxonomic scope" value="Bacteria"/>
</dbReference>
<dbReference type="OrthoDB" id="883791at2"/>
<dbReference type="EMBL" id="CP003280">
    <property type="protein sequence ID" value="AFL81762.1"/>
    <property type="molecule type" value="Genomic_DNA"/>
</dbReference>
<dbReference type="KEGG" id="asl:Aeqsu_2315"/>
<name>I3YXQ7_AEQSU</name>
<evidence type="ECO:0000313" key="2">
    <source>
        <dbReference type="EMBL" id="AFL81762.1"/>
    </source>
</evidence>
<evidence type="ECO:0000256" key="1">
    <source>
        <dbReference type="SAM" id="SignalP"/>
    </source>
</evidence>
<dbReference type="KEGG" id="asl:Aeqsu_2311"/>
<evidence type="ECO:0000313" key="5">
    <source>
        <dbReference type="Proteomes" id="UP000006049"/>
    </source>
</evidence>
<dbReference type="STRING" id="746697.Aeqsu_2302"/>